<reference evidence="1" key="1">
    <citation type="submission" date="2013-07" db="EMBL/GenBank/DDBJ databases">
        <title>The genome of Eucalyptus grandis.</title>
        <authorList>
            <person name="Schmutz J."/>
            <person name="Hayes R."/>
            <person name="Myburg A."/>
            <person name="Tuskan G."/>
            <person name="Grattapaglia D."/>
            <person name="Rokhsar D.S."/>
        </authorList>
    </citation>
    <scope>NUCLEOTIDE SEQUENCE</scope>
    <source>
        <tissue evidence="1">Leaf extractions</tissue>
    </source>
</reference>
<evidence type="ECO:0000313" key="1">
    <source>
        <dbReference type="EMBL" id="KCW80046.1"/>
    </source>
</evidence>
<proteinExistence type="predicted"/>
<protein>
    <submittedName>
        <fullName evidence="1">Uncharacterized protein</fullName>
    </submittedName>
</protein>
<accession>A0A059CPD7</accession>
<dbReference type="EMBL" id="KK198755">
    <property type="protein sequence ID" value="KCW80046.1"/>
    <property type="molecule type" value="Genomic_DNA"/>
</dbReference>
<dbReference type="Gramene" id="KCW80046">
    <property type="protein sequence ID" value="KCW80046"/>
    <property type="gene ID" value="EUGRSUZ_C01376"/>
</dbReference>
<organism evidence="1">
    <name type="scientific">Eucalyptus grandis</name>
    <name type="common">Flooded gum</name>
    <dbReference type="NCBI Taxonomy" id="71139"/>
    <lineage>
        <taxon>Eukaryota</taxon>
        <taxon>Viridiplantae</taxon>
        <taxon>Streptophyta</taxon>
        <taxon>Embryophyta</taxon>
        <taxon>Tracheophyta</taxon>
        <taxon>Spermatophyta</taxon>
        <taxon>Magnoliopsida</taxon>
        <taxon>eudicotyledons</taxon>
        <taxon>Gunneridae</taxon>
        <taxon>Pentapetalae</taxon>
        <taxon>rosids</taxon>
        <taxon>malvids</taxon>
        <taxon>Myrtales</taxon>
        <taxon>Myrtaceae</taxon>
        <taxon>Myrtoideae</taxon>
        <taxon>Eucalypteae</taxon>
        <taxon>Eucalyptus</taxon>
    </lineage>
</organism>
<dbReference type="AlphaFoldDB" id="A0A059CPD7"/>
<sequence>MGLEYFNQHKKRNLTEIERKSDCMNWYLFNIPTGFFLKKENDITNDYQLRSKIYGLSQDNLQNNQK</sequence>
<gene>
    <name evidence="1" type="ORF">EUGRSUZ_C01376</name>
</gene>
<dbReference type="InParanoid" id="A0A059CPD7"/>
<name>A0A059CPD7_EUCGR</name>